<evidence type="ECO:0000313" key="2">
    <source>
        <dbReference type="Proteomes" id="UP000007652"/>
    </source>
</evidence>
<evidence type="ECO:0000313" key="1">
    <source>
        <dbReference type="EMBL" id="CCJ33741.1"/>
    </source>
</evidence>
<name>I7J5G6_9CLOT</name>
<reference evidence="1 2" key="1">
    <citation type="journal article" date="2011" name="J. Bacteriol.">
        <title>Draft genome sequence of Caloramator australicus strain RC3T, a thermoanaerobe from the Great Artesian Basin of Australia.</title>
        <authorList>
            <person name="Ogg C.D."/>
            <person name="Patel B.K.C."/>
        </authorList>
    </citation>
    <scope>NUCLEOTIDE SEQUENCE [LARGE SCALE GENOMIC DNA]</scope>
    <source>
        <strain evidence="1 2">RC3</strain>
    </source>
</reference>
<dbReference type="AlphaFoldDB" id="I7J5G6"/>
<proteinExistence type="predicted"/>
<gene>
    <name evidence="1" type="ORF">CAAU_1657</name>
</gene>
<comment type="caution">
    <text evidence="1">The sequence shown here is derived from an EMBL/GenBank/DDBJ whole genome shotgun (WGS) entry which is preliminary data.</text>
</comment>
<dbReference type="EMBL" id="CAKP01000083">
    <property type="protein sequence ID" value="CCJ33741.1"/>
    <property type="molecule type" value="Genomic_DNA"/>
</dbReference>
<sequence>MIHISSKSFAVLLELLKMTLYAHVTMKNTLMVRKTEVV</sequence>
<dbReference type="Proteomes" id="UP000007652">
    <property type="component" value="Unassembled WGS sequence"/>
</dbReference>
<protein>
    <submittedName>
        <fullName evidence="1">Uncharacterized protein</fullName>
    </submittedName>
</protein>
<accession>I7J5G6</accession>
<organism evidence="1 2">
    <name type="scientific">Caloramator australicus RC3</name>
    <dbReference type="NCBI Taxonomy" id="857293"/>
    <lineage>
        <taxon>Bacteria</taxon>
        <taxon>Bacillati</taxon>
        <taxon>Bacillota</taxon>
        <taxon>Clostridia</taxon>
        <taxon>Eubacteriales</taxon>
        <taxon>Clostridiaceae</taxon>
        <taxon>Caloramator</taxon>
    </lineage>
</organism>
<keyword evidence="2" id="KW-1185">Reference proteome</keyword>